<dbReference type="RefSeq" id="WP_020219638.1">
    <property type="nucleotide sequence ID" value="NZ_BAAFHP010000026.1"/>
</dbReference>
<dbReference type="Proteomes" id="UP000595859">
    <property type="component" value="Chromosome"/>
</dbReference>
<accession>A0A1B1P005</accession>
<dbReference type="EMBL" id="QEIT01000059">
    <property type="protein sequence ID" value="PWZ73678.1"/>
    <property type="molecule type" value="Genomic_DNA"/>
</dbReference>
<evidence type="ECO:0000313" key="6">
    <source>
        <dbReference type="Proteomes" id="UP000595859"/>
    </source>
</evidence>
<evidence type="ECO:0000313" key="4">
    <source>
        <dbReference type="Proteomes" id="UP000246800"/>
    </source>
</evidence>
<evidence type="ECO:0000313" key="1">
    <source>
        <dbReference type="EMBL" id="PWZ73678.1"/>
    </source>
</evidence>
<proteinExistence type="predicted"/>
<reference evidence="3" key="2">
    <citation type="journal article" date="2018" name="Vet. Microbiol.">
        <title>Methicillin-resistant staphylococci amongst veterinary personnel, personnel-owned pets, patients and the hospital environment of two small animal veterinary hospitals.</title>
        <authorList>
            <person name="Worthing K.A."/>
            <person name="Brown J."/>
            <person name="Gerber L."/>
            <person name="Abraham S."/>
            <person name="Trott D."/>
            <person name="Norris J.M."/>
        </authorList>
    </citation>
    <scope>NUCLEOTIDE SEQUENCE</scope>
    <source>
        <strain evidence="3">ST496-2</strain>
    </source>
</reference>
<reference evidence="5" key="3">
    <citation type="journal article" date="2018" name="Vet. Microbiol.">
        <title>Molecular epidemiology of methicillin-resistant staphylococci amongst veterinary personnel, personnel-owned pets, patients and the hospital environment of two companion animal veterinary hospitals.</title>
        <authorList>
            <person name="Worthing K.A."/>
            <person name="Brown J."/>
            <person name="Gerber L."/>
            <person name="Abraham S."/>
            <person name="Trott D."/>
            <person name="Norris J.M."/>
        </authorList>
    </citation>
    <scope>NUCLEOTIDE SEQUENCE [LARGE SCALE GENOMIC DNA]</scope>
    <source>
        <strain evidence="5">ST496-2</strain>
    </source>
</reference>
<reference evidence="2 6" key="4">
    <citation type="submission" date="2020-12" db="EMBL/GenBank/DDBJ databases">
        <title>Whole genome sequencing and de novo assembly of Staphylococcus pseudintermedius: a novel pangenome approach to unravel pathogenesis of canine pyoderma.</title>
        <authorList>
            <person name="Ferrer L."/>
            <person name="Perez D."/>
            <person name="Fonticoba R."/>
            <person name="Vines J."/>
            <person name="Fabregas N."/>
            <person name="Madronero S."/>
            <person name="Meroni G."/>
            <person name="Martino P."/>
            <person name="Martinez S."/>
            <person name="Cusco A."/>
            <person name="Migura L."/>
            <person name="Francino O."/>
        </authorList>
    </citation>
    <scope>NUCLEOTIDE SEQUENCE [LARGE SCALE GENOMIC DNA]</scope>
    <source>
        <strain evidence="2 6">HSP080</strain>
    </source>
</reference>
<reference evidence="1 4" key="1">
    <citation type="journal article" date="2018" name="Vet. Microbiol.">
        <title>Clonal diversity and geographic distribution of methicillin-resistant Staphylococcus pseudintermedius from Australian animals: Discovery of novel sequence types.</title>
        <authorList>
            <person name="Worthing K.A."/>
            <person name="Abraham S."/>
            <person name="Coombs G.W."/>
            <person name="Pang S."/>
            <person name="Saputra S."/>
            <person name="Jordan D."/>
            <person name="Trott D.J."/>
            <person name="Norris J.M."/>
        </authorList>
    </citation>
    <scope>NUCLEOTIDE SEQUENCE [LARGE SCALE GENOMIC DNA]</scope>
    <source>
        <strain evidence="1 4">ST525 1</strain>
    </source>
</reference>
<dbReference type="Proteomes" id="UP000256409">
    <property type="component" value="Unassembled WGS sequence"/>
</dbReference>
<dbReference type="OrthoDB" id="2413032at2"/>
<sequence length="80" mass="9290">MLTLKLISKDSEKVTYEYSPEDREKPGRITVDAKTQDVIYAKKSAYEEGSFDLYFIHAISRVRKNTKNNEFPETELVAWG</sequence>
<evidence type="ECO:0000313" key="2">
    <source>
        <dbReference type="EMBL" id="QQM98975.1"/>
    </source>
</evidence>
<evidence type="ECO:0000313" key="3">
    <source>
        <dbReference type="EMBL" id="REA80131.1"/>
    </source>
</evidence>
<gene>
    <name evidence="1" type="ORF">DD902_10220</name>
    <name evidence="3" type="ORF">DV961_12870</name>
    <name evidence="2" type="ORF">JGZ15_05090</name>
</gene>
<organism evidence="3 5">
    <name type="scientific">Staphylococcus pseudintermedius</name>
    <dbReference type="NCBI Taxonomy" id="283734"/>
    <lineage>
        <taxon>Bacteria</taxon>
        <taxon>Bacillati</taxon>
        <taxon>Bacillota</taxon>
        <taxon>Bacilli</taxon>
        <taxon>Bacillales</taxon>
        <taxon>Staphylococcaceae</taxon>
        <taxon>Staphylococcus</taxon>
        <taxon>Staphylococcus intermedius group</taxon>
    </lineage>
</organism>
<name>A0A1B1P005_STAPS</name>
<dbReference type="EMBL" id="CP066884">
    <property type="protein sequence ID" value="QQM98975.1"/>
    <property type="molecule type" value="Genomic_DNA"/>
</dbReference>
<dbReference type="AlphaFoldDB" id="A0A1B1P005"/>
<dbReference type="EMBL" id="QQPC01000141">
    <property type="protein sequence ID" value="REA80131.1"/>
    <property type="molecule type" value="Genomic_DNA"/>
</dbReference>
<dbReference type="Proteomes" id="UP000246800">
    <property type="component" value="Unassembled WGS sequence"/>
</dbReference>
<protein>
    <submittedName>
        <fullName evidence="3">Uncharacterized protein</fullName>
    </submittedName>
</protein>
<evidence type="ECO:0000313" key="5">
    <source>
        <dbReference type="Proteomes" id="UP000256409"/>
    </source>
</evidence>